<dbReference type="Gene3D" id="2.60.120.430">
    <property type="entry name" value="Galactose-binding lectin"/>
    <property type="match status" value="1"/>
</dbReference>
<evidence type="ECO:0000313" key="3">
    <source>
        <dbReference type="Proteomes" id="UP000649604"/>
    </source>
</evidence>
<dbReference type="PROSITE" id="PS51257">
    <property type="entry name" value="PROKAR_LIPOPROTEIN"/>
    <property type="match status" value="1"/>
</dbReference>
<accession>A0A9D5Q6D3</accession>
<reference evidence="2" key="1">
    <citation type="submission" date="2019-11" db="EMBL/GenBank/DDBJ databases">
        <title>Microbial mats filling the niche in hypersaline microbial mats.</title>
        <authorList>
            <person name="Wong H.L."/>
            <person name="Macleod F.I."/>
            <person name="White R.A. III"/>
            <person name="Burns B.P."/>
        </authorList>
    </citation>
    <scope>NUCLEOTIDE SEQUENCE</scope>
    <source>
        <strain evidence="2">Rbin_158</strain>
    </source>
</reference>
<gene>
    <name evidence="2" type="ORF">GF339_14150</name>
</gene>
<dbReference type="AlphaFoldDB" id="A0A9D5Q6D3"/>
<name>A0A9D5Q6D3_9BACT</name>
<evidence type="ECO:0008006" key="4">
    <source>
        <dbReference type="Google" id="ProtNLM"/>
    </source>
</evidence>
<evidence type="ECO:0000313" key="2">
    <source>
        <dbReference type="EMBL" id="MBD3325724.1"/>
    </source>
</evidence>
<organism evidence="2 3">
    <name type="scientific">candidate division KSB3 bacterium</name>
    <dbReference type="NCBI Taxonomy" id="2044937"/>
    <lineage>
        <taxon>Bacteria</taxon>
        <taxon>candidate division KSB3</taxon>
    </lineage>
</organism>
<protein>
    <recommendedName>
        <fullName evidence="4">PKD/Chitinase domain-containing protein</fullName>
    </recommendedName>
</protein>
<evidence type="ECO:0000256" key="1">
    <source>
        <dbReference type="SAM" id="SignalP"/>
    </source>
</evidence>
<comment type="caution">
    <text evidence="2">The sequence shown here is derived from an EMBL/GenBank/DDBJ whole genome shotgun (WGS) entry which is preliminary data.</text>
</comment>
<feature type="signal peptide" evidence="1">
    <location>
        <begin position="1"/>
        <end position="25"/>
    </location>
</feature>
<keyword evidence="1" id="KW-0732">Signal</keyword>
<dbReference type="Proteomes" id="UP000649604">
    <property type="component" value="Unassembled WGS sequence"/>
</dbReference>
<dbReference type="EMBL" id="WJJP01000457">
    <property type="protein sequence ID" value="MBD3325724.1"/>
    <property type="molecule type" value="Genomic_DNA"/>
</dbReference>
<sequence length="288" mass="30667">MTTRWTTRTLVVLLLGMTLAFTGCGDDDDNDNLTTPENPQNNFPTIQGITIDPNAPIFVEDTVTLAPVTSDPDNDLIRYTWMKNAGIFDPAAAVGESINWTAPGTRGTYQVIVVGDDGNGGTSQKHLDLIVYGGNQSGTVDVVGGVRVNPVGTGNLGYVDAGDVIMLIWDGASPVTTDSTRPDETKYAPDGSRLDAATLTVVSTPQFGYAEGLPARDAARYSVIGRIGDDGDWFAFNPGPDTDSDGLPDSFSVPAPARGKLYLSINEQESLLADNTGFWRMSFTLTHP</sequence>
<proteinExistence type="predicted"/>
<feature type="chain" id="PRO_5038998224" description="PKD/Chitinase domain-containing protein" evidence="1">
    <location>
        <begin position="26"/>
        <end position="288"/>
    </location>
</feature>